<feature type="compositionally biased region" description="Basic and acidic residues" evidence="1">
    <location>
        <begin position="105"/>
        <end position="122"/>
    </location>
</feature>
<reference evidence="3" key="1">
    <citation type="submission" date="2016-11" db="UniProtKB">
        <authorList>
            <consortium name="WormBaseParasite"/>
        </authorList>
    </citation>
    <scope>IDENTIFICATION</scope>
</reference>
<feature type="region of interest" description="Disordered" evidence="1">
    <location>
        <begin position="61"/>
        <end position="122"/>
    </location>
</feature>
<accession>A0A1I7YDH5</accession>
<dbReference type="Proteomes" id="UP000095287">
    <property type="component" value="Unplaced"/>
</dbReference>
<feature type="compositionally biased region" description="Basic and acidic residues" evidence="1">
    <location>
        <begin position="61"/>
        <end position="77"/>
    </location>
</feature>
<name>A0A1I7YDH5_9BILA</name>
<evidence type="ECO:0000256" key="1">
    <source>
        <dbReference type="SAM" id="MobiDB-lite"/>
    </source>
</evidence>
<evidence type="ECO:0000313" key="3">
    <source>
        <dbReference type="WBParaSite" id="L893_g1522.t1"/>
    </source>
</evidence>
<evidence type="ECO:0000313" key="2">
    <source>
        <dbReference type="Proteomes" id="UP000095287"/>
    </source>
</evidence>
<protein>
    <submittedName>
        <fullName evidence="3">PARP</fullName>
    </submittedName>
</protein>
<dbReference type="WBParaSite" id="L893_g1522.t1">
    <property type="protein sequence ID" value="L893_g1522.t1"/>
    <property type="gene ID" value="L893_g1522"/>
</dbReference>
<feature type="compositionally biased region" description="Basic residues" evidence="1">
    <location>
        <begin position="93"/>
        <end position="104"/>
    </location>
</feature>
<organism evidence="2 3">
    <name type="scientific">Steinernema glaseri</name>
    <dbReference type="NCBI Taxonomy" id="37863"/>
    <lineage>
        <taxon>Eukaryota</taxon>
        <taxon>Metazoa</taxon>
        <taxon>Ecdysozoa</taxon>
        <taxon>Nematoda</taxon>
        <taxon>Chromadorea</taxon>
        <taxon>Rhabditida</taxon>
        <taxon>Tylenchina</taxon>
        <taxon>Panagrolaimomorpha</taxon>
        <taxon>Strongyloidoidea</taxon>
        <taxon>Steinernematidae</taxon>
        <taxon>Steinernema</taxon>
    </lineage>
</organism>
<proteinExistence type="predicted"/>
<sequence>MDEDLEETSQLWVLRHLRLVLGDVDDRLLTRFVFEEDCTPLRNFASQFTDSPALFLVVHRRAEPPQKPPEKEKEEKPRPKKKREPKTKDPVKKTMKPQPKRKPKKPEGEEPKKEKPRKDMPDVVAEELKLMETHPVAEEAELRMEWRLGTLPRTKEFLFFVTRDHPKESERSEFDQAFHVGHCAAGTRLGALIDNARFLLGERISGARELQIFYHFAGVTNCGGAERGINDFEDFIYECIGKTFAPQKRVSMTVVGQVATIEEILKPRIEEFIKSADEDTRSRLLLELSFFEVGRFAEDEDLASLCGRLSRVRDALEVYASFFFESNEEFFRKLHAYVVEQCFKVLAENIKRKCDYLEADFFEEVEGSLASKEISRKIVPCVARILELEGHEFVLLARTRQNFRLLEVLEGDLEEIRRLVGIIRSPRFDSLWDRTLIDASTDEMKTLLETLYENCIESILESGNFEALQAFCLRIDAHRSCLQSILDNLDSSTPNKKTVQNHA</sequence>
<keyword evidence="2" id="KW-1185">Reference proteome</keyword>
<dbReference type="AlphaFoldDB" id="A0A1I7YDH5"/>